<gene>
    <name evidence="1" type="ORF">NCI01_20915</name>
</gene>
<dbReference type="EMBL" id="JANARS010000013">
    <property type="protein sequence ID" value="MCP3424270.1"/>
    <property type="molecule type" value="Genomic_DNA"/>
</dbReference>
<dbReference type="InterPro" id="IPR023393">
    <property type="entry name" value="START-like_dom_sf"/>
</dbReference>
<dbReference type="Gene3D" id="3.30.530.20">
    <property type="match status" value="1"/>
</dbReference>
<evidence type="ECO:0000313" key="2">
    <source>
        <dbReference type="Proteomes" id="UP001204524"/>
    </source>
</evidence>
<proteinExistence type="predicted"/>
<dbReference type="Pfam" id="PF10604">
    <property type="entry name" value="Polyketide_cyc2"/>
    <property type="match status" value="1"/>
</dbReference>
<keyword evidence="2" id="KW-1185">Reference proteome</keyword>
<protein>
    <submittedName>
        <fullName evidence="1">SRPBCC family protein</fullName>
    </submittedName>
</protein>
<name>A0ABT1L2L5_9ACTN</name>
<dbReference type="SUPFAM" id="SSF55961">
    <property type="entry name" value="Bet v1-like"/>
    <property type="match status" value="1"/>
</dbReference>
<dbReference type="InterPro" id="IPR019587">
    <property type="entry name" value="Polyketide_cyclase/dehydratase"/>
</dbReference>
<sequence length="195" mass="21610">MPHIERTVTVRGRQEDVFAFLADFTTTMQWDPPTRTTERIAGDGGVGTRYRNISRVLGSDTEIIYTVVVHEPPRRLELDGETSSMEMHDSIQVDQDGDLVRVTYRAEFRPQGMLKLATPLLPPALKVLITVSRRTGSTAGRQVTASPLMTYIPTGRPVMPNPPPSPFWPFSSVPVPPPNPPATDATGMMVTPSRW</sequence>
<accession>A0ABT1L2L5</accession>
<reference evidence="1 2" key="1">
    <citation type="submission" date="2022-06" db="EMBL/GenBank/DDBJ databases">
        <authorList>
            <person name="So Y."/>
        </authorList>
    </citation>
    <scope>NUCLEOTIDE SEQUENCE [LARGE SCALE GENOMIC DNA]</scope>
    <source>
        <strain evidence="1 2">STR3</strain>
    </source>
</reference>
<comment type="caution">
    <text evidence="1">The sequence shown here is derived from an EMBL/GenBank/DDBJ whole genome shotgun (WGS) entry which is preliminary data.</text>
</comment>
<evidence type="ECO:0000313" key="1">
    <source>
        <dbReference type="EMBL" id="MCP3424270.1"/>
    </source>
</evidence>
<organism evidence="1 2">
    <name type="scientific">Nocardioides pinisoli</name>
    <dbReference type="NCBI Taxonomy" id="2950279"/>
    <lineage>
        <taxon>Bacteria</taxon>
        <taxon>Bacillati</taxon>
        <taxon>Actinomycetota</taxon>
        <taxon>Actinomycetes</taxon>
        <taxon>Propionibacteriales</taxon>
        <taxon>Nocardioidaceae</taxon>
        <taxon>Nocardioides</taxon>
    </lineage>
</organism>
<dbReference type="Proteomes" id="UP001204524">
    <property type="component" value="Unassembled WGS sequence"/>
</dbReference>